<dbReference type="InterPro" id="IPR001896">
    <property type="entry name" value="Plant_vir_prot"/>
</dbReference>
<dbReference type="Proteomes" id="UP000201499">
    <property type="component" value="Segment"/>
</dbReference>
<dbReference type="KEGG" id="vg:18983186"/>
<sequence length="114" mass="12465">MPLTAPPDHTKTWTVAAIGLSIVLFTLVYSRSTLPQVGDNIHSLPHGGYYKDGTKQIFYGAPHKLNSLEKALSVKFQPWAVVIGLIAVIVLINLLERRGTLCLRTYTCLTGSSV</sequence>
<evidence type="ECO:0000256" key="10">
    <source>
        <dbReference type="ARBA" id="ARBA00023136"/>
    </source>
</evidence>
<evidence type="ECO:0000256" key="9">
    <source>
        <dbReference type="ARBA" id="ARBA00023031"/>
    </source>
</evidence>
<dbReference type="GeneID" id="18983186"/>
<proteinExistence type="inferred from homology"/>
<keyword evidence="8 13" id="KW-1133">Transmembrane helix</keyword>
<comment type="subcellular location">
    <subcellularLocation>
        <location evidence="2">Host endoplasmic reticulum membrane</location>
    </subcellularLocation>
</comment>
<evidence type="ECO:0000256" key="3">
    <source>
        <dbReference type="ARBA" id="ARBA00010321"/>
    </source>
</evidence>
<evidence type="ECO:0000313" key="14">
    <source>
        <dbReference type="EMBL" id="AHN84513.1"/>
    </source>
</evidence>
<evidence type="ECO:0000256" key="11">
    <source>
        <dbReference type="ARBA" id="ARBA00023184"/>
    </source>
</evidence>
<evidence type="ECO:0000256" key="8">
    <source>
        <dbReference type="ARBA" id="ARBA00022989"/>
    </source>
</evidence>
<keyword evidence="6 13" id="KW-0812">Transmembrane</keyword>
<dbReference type="RefSeq" id="YP_009022066.1">
    <property type="nucleotide sequence ID" value="NC_023892.1"/>
</dbReference>
<evidence type="ECO:0000256" key="5">
    <source>
        <dbReference type="ARBA" id="ARBA00022448"/>
    </source>
</evidence>
<keyword evidence="9" id="KW-0916">Viral movement protein</keyword>
<feature type="transmembrane region" description="Helical" evidence="13">
    <location>
        <begin position="76"/>
        <end position="95"/>
    </location>
</feature>
<evidence type="ECO:0000256" key="7">
    <source>
        <dbReference type="ARBA" id="ARBA00022870"/>
    </source>
</evidence>
<accession>X2KSN1</accession>
<evidence type="ECO:0000256" key="12">
    <source>
        <dbReference type="ARBA" id="ARBA00032240"/>
    </source>
</evidence>
<dbReference type="OrthoDB" id="20634at10239"/>
<keyword evidence="15" id="KW-1185">Reference proteome</keyword>
<keyword evidence="7" id="KW-1043">Host membrane</keyword>
<dbReference type="GO" id="GO:0046740">
    <property type="term" value="P:transport of virus in host, cell to cell"/>
    <property type="evidence" value="ECO:0007669"/>
    <property type="project" value="UniProtKB-KW"/>
</dbReference>
<evidence type="ECO:0000256" key="4">
    <source>
        <dbReference type="ARBA" id="ARBA00013304"/>
    </source>
</evidence>
<evidence type="ECO:0000313" key="15">
    <source>
        <dbReference type="Proteomes" id="UP000201499"/>
    </source>
</evidence>
<dbReference type="GO" id="GO:0044167">
    <property type="term" value="C:host cell endoplasmic reticulum membrane"/>
    <property type="evidence" value="ECO:0007669"/>
    <property type="project" value="UniProtKB-SubCell"/>
</dbReference>
<evidence type="ECO:0000256" key="1">
    <source>
        <dbReference type="ARBA" id="ARBA00002252"/>
    </source>
</evidence>
<keyword evidence="11" id="KW-1038">Host endoplasmic reticulum</keyword>
<evidence type="ECO:0000256" key="13">
    <source>
        <dbReference type="SAM" id="Phobius"/>
    </source>
</evidence>
<reference evidence="15" key="1">
    <citation type="journal article" date="2015" name="Acta Hortic.">
        <title>Characterization of a New Carlavirus from Gaillardia aristata.</title>
        <authorList>
            <person name="Menzel W."/>
            <person name="Hamacher J."/>
            <person name="Winter S."/>
        </authorList>
    </citation>
    <scope>NUCLEOTIDE SEQUENCE [LARGE SCALE GENOMIC DNA]</scope>
</reference>
<dbReference type="EMBL" id="KJ415259">
    <property type="protein sequence ID" value="AHN84513.1"/>
    <property type="molecule type" value="Genomic_RNA"/>
</dbReference>
<dbReference type="Pfam" id="PF01307">
    <property type="entry name" value="Plant_vir_prot"/>
    <property type="match status" value="1"/>
</dbReference>
<feature type="transmembrane region" description="Helical" evidence="13">
    <location>
        <begin position="12"/>
        <end position="30"/>
    </location>
</feature>
<protein>
    <recommendedName>
        <fullName evidence="4">Movement protein TGB2</fullName>
    </recommendedName>
    <alternativeName>
        <fullName evidence="12">Triple gene block 2 protein</fullName>
    </alternativeName>
</protein>
<evidence type="ECO:0000256" key="2">
    <source>
        <dbReference type="ARBA" id="ARBA00004625"/>
    </source>
</evidence>
<comment type="function">
    <text evidence="1">Plays a role in viral cell-to-cell propagation, by facilitating genome transport to neighboring plant cells through plasmosdesmata,.</text>
</comment>
<keyword evidence="10 13" id="KW-0472">Membrane</keyword>
<organism evidence="14 15">
    <name type="scientific">Gaillardia latent virus</name>
    <dbReference type="NCBI Taxonomy" id="1468172"/>
    <lineage>
        <taxon>Viruses</taxon>
        <taxon>Riboviria</taxon>
        <taxon>Orthornavirae</taxon>
        <taxon>Kitrinoviricota</taxon>
        <taxon>Alsuviricetes</taxon>
        <taxon>Tymovirales</taxon>
        <taxon>Betaflexiviridae</taxon>
        <taxon>Quinvirinae</taxon>
        <taxon>Carlavirus</taxon>
        <taxon>Carlavirus latensgaillardiae</taxon>
    </lineage>
</organism>
<keyword evidence="5" id="KW-0813">Transport</keyword>
<comment type="similarity">
    <text evidence="3">Belongs to the Tymovirales TGBp2 protein family.</text>
</comment>
<name>X2KSN1_9VIRU</name>
<evidence type="ECO:0000256" key="6">
    <source>
        <dbReference type="ARBA" id="ARBA00022692"/>
    </source>
</evidence>